<organism evidence="1 2">
    <name type="scientific">Dreissena polymorpha</name>
    <name type="common">Zebra mussel</name>
    <name type="synonym">Mytilus polymorpha</name>
    <dbReference type="NCBI Taxonomy" id="45954"/>
    <lineage>
        <taxon>Eukaryota</taxon>
        <taxon>Metazoa</taxon>
        <taxon>Spiralia</taxon>
        <taxon>Lophotrochozoa</taxon>
        <taxon>Mollusca</taxon>
        <taxon>Bivalvia</taxon>
        <taxon>Autobranchia</taxon>
        <taxon>Heteroconchia</taxon>
        <taxon>Euheterodonta</taxon>
        <taxon>Imparidentia</taxon>
        <taxon>Neoheterodontei</taxon>
        <taxon>Myida</taxon>
        <taxon>Dreissenoidea</taxon>
        <taxon>Dreissenidae</taxon>
        <taxon>Dreissena</taxon>
    </lineage>
</organism>
<protein>
    <submittedName>
        <fullName evidence="1">Uncharacterized protein</fullName>
    </submittedName>
</protein>
<gene>
    <name evidence="1" type="ORF">DPMN_075815</name>
</gene>
<accession>A0A9D4BLU8</accession>
<name>A0A9D4BLU8_DREPO</name>
<evidence type="ECO:0000313" key="1">
    <source>
        <dbReference type="EMBL" id="KAH3700834.1"/>
    </source>
</evidence>
<comment type="caution">
    <text evidence="1">The sequence shown here is derived from an EMBL/GenBank/DDBJ whole genome shotgun (WGS) entry which is preliminary data.</text>
</comment>
<dbReference type="EMBL" id="JAIWYP010000015">
    <property type="protein sequence ID" value="KAH3700834.1"/>
    <property type="molecule type" value="Genomic_DNA"/>
</dbReference>
<reference evidence="1" key="1">
    <citation type="journal article" date="2019" name="bioRxiv">
        <title>The Genome of the Zebra Mussel, Dreissena polymorpha: A Resource for Invasive Species Research.</title>
        <authorList>
            <person name="McCartney M.A."/>
            <person name="Auch B."/>
            <person name="Kono T."/>
            <person name="Mallez S."/>
            <person name="Zhang Y."/>
            <person name="Obille A."/>
            <person name="Becker A."/>
            <person name="Abrahante J.E."/>
            <person name="Garbe J."/>
            <person name="Badalamenti J.P."/>
            <person name="Herman A."/>
            <person name="Mangelson H."/>
            <person name="Liachko I."/>
            <person name="Sullivan S."/>
            <person name="Sone E.D."/>
            <person name="Koren S."/>
            <person name="Silverstein K.A.T."/>
            <person name="Beckman K.B."/>
            <person name="Gohl D.M."/>
        </authorList>
    </citation>
    <scope>NUCLEOTIDE SEQUENCE</scope>
    <source>
        <strain evidence="1">Duluth1</strain>
        <tissue evidence="1">Whole animal</tissue>
    </source>
</reference>
<dbReference type="Proteomes" id="UP000828390">
    <property type="component" value="Unassembled WGS sequence"/>
</dbReference>
<proteinExistence type="predicted"/>
<sequence length="117" mass="13308">MPIVYGGMKPSGGIMQHGSEYVTSTAVAMYLCGIYVRLFENCLTSGMLDAYRPLFPNYQALAKLGLSSACYQNERVMENYLRMGKYSPESMWSRLMGTDSQDLYMDYEGHDDANEFY</sequence>
<evidence type="ECO:0000313" key="2">
    <source>
        <dbReference type="Proteomes" id="UP000828390"/>
    </source>
</evidence>
<reference evidence="1" key="2">
    <citation type="submission" date="2020-11" db="EMBL/GenBank/DDBJ databases">
        <authorList>
            <person name="McCartney M.A."/>
            <person name="Auch B."/>
            <person name="Kono T."/>
            <person name="Mallez S."/>
            <person name="Becker A."/>
            <person name="Gohl D.M."/>
            <person name="Silverstein K.A.T."/>
            <person name="Koren S."/>
            <person name="Bechman K.B."/>
            <person name="Herman A."/>
            <person name="Abrahante J.E."/>
            <person name="Garbe J."/>
        </authorList>
    </citation>
    <scope>NUCLEOTIDE SEQUENCE</scope>
    <source>
        <strain evidence="1">Duluth1</strain>
        <tissue evidence="1">Whole animal</tissue>
    </source>
</reference>
<dbReference type="AlphaFoldDB" id="A0A9D4BLU8"/>
<keyword evidence="2" id="KW-1185">Reference proteome</keyword>